<reference evidence="2 3" key="2">
    <citation type="submission" date="2018-10" db="EMBL/GenBank/DDBJ databases">
        <authorList>
            <consortium name="Pathogen Informatics"/>
        </authorList>
    </citation>
    <scope>NUCLEOTIDE SEQUENCE [LARGE SCALE GENOMIC DNA]</scope>
</reference>
<feature type="compositionally biased region" description="Basic and acidic residues" evidence="1">
    <location>
        <begin position="64"/>
        <end position="75"/>
    </location>
</feature>
<proteinExistence type="predicted"/>
<feature type="compositionally biased region" description="Polar residues" evidence="1">
    <location>
        <begin position="39"/>
        <end position="48"/>
    </location>
</feature>
<protein>
    <submittedName>
        <fullName evidence="2 4">Uncharacterized protein</fullName>
    </submittedName>
</protein>
<evidence type="ECO:0000313" key="3">
    <source>
        <dbReference type="Proteomes" id="UP000274131"/>
    </source>
</evidence>
<reference evidence="4" key="1">
    <citation type="submission" date="2017-02" db="UniProtKB">
        <authorList>
            <consortium name="WormBaseParasite"/>
        </authorList>
    </citation>
    <scope>IDENTIFICATION</scope>
</reference>
<feature type="compositionally biased region" description="Low complexity" evidence="1">
    <location>
        <begin position="52"/>
        <end position="63"/>
    </location>
</feature>
<dbReference type="EMBL" id="UXUI01010317">
    <property type="protein sequence ID" value="VDD95071.1"/>
    <property type="molecule type" value="Genomic_DNA"/>
</dbReference>
<dbReference type="Proteomes" id="UP000274131">
    <property type="component" value="Unassembled WGS sequence"/>
</dbReference>
<accession>A0A0N4VI26</accession>
<evidence type="ECO:0000313" key="4">
    <source>
        <dbReference type="WBParaSite" id="EVEC_0001047701-mRNA-1"/>
    </source>
</evidence>
<feature type="region of interest" description="Disordered" evidence="1">
    <location>
        <begin position="39"/>
        <end position="87"/>
    </location>
</feature>
<dbReference type="AlphaFoldDB" id="A0A0N4VI26"/>
<sequence>MVLCCVVGTANLNDSFAEDEEIKRPSVLQISKLSSCYGSMSASTSTAIPHQPSSSPSSSLLLLHKGDGATDKEAAEPPYGVTQEDFE</sequence>
<evidence type="ECO:0000313" key="2">
    <source>
        <dbReference type="EMBL" id="VDD95071.1"/>
    </source>
</evidence>
<name>A0A0N4VI26_ENTVE</name>
<dbReference type="WBParaSite" id="EVEC_0001047701-mRNA-1">
    <property type="protein sequence ID" value="EVEC_0001047701-mRNA-1"/>
    <property type="gene ID" value="EVEC_0001047701"/>
</dbReference>
<gene>
    <name evidence="2" type="ORF">EVEC_LOCUS9822</name>
</gene>
<keyword evidence="3" id="KW-1185">Reference proteome</keyword>
<organism evidence="4">
    <name type="scientific">Enterobius vermicularis</name>
    <name type="common">Human pinworm</name>
    <dbReference type="NCBI Taxonomy" id="51028"/>
    <lineage>
        <taxon>Eukaryota</taxon>
        <taxon>Metazoa</taxon>
        <taxon>Ecdysozoa</taxon>
        <taxon>Nematoda</taxon>
        <taxon>Chromadorea</taxon>
        <taxon>Rhabditida</taxon>
        <taxon>Spirurina</taxon>
        <taxon>Oxyuridomorpha</taxon>
        <taxon>Oxyuroidea</taxon>
        <taxon>Oxyuridae</taxon>
        <taxon>Enterobius</taxon>
    </lineage>
</organism>
<evidence type="ECO:0000256" key="1">
    <source>
        <dbReference type="SAM" id="MobiDB-lite"/>
    </source>
</evidence>